<dbReference type="SUPFAM" id="SSF50978">
    <property type="entry name" value="WD40 repeat-like"/>
    <property type="match status" value="1"/>
</dbReference>
<accession>A0ABD6EAF6</accession>
<dbReference type="SMART" id="SM00320">
    <property type="entry name" value="WD40"/>
    <property type="match status" value="3"/>
</dbReference>
<keyword evidence="2" id="KW-1185">Reference proteome</keyword>
<dbReference type="InterPro" id="IPR036322">
    <property type="entry name" value="WD40_repeat_dom_sf"/>
</dbReference>
<dbReference type="PANTHER" id="PTHR19858:SF0">
    <property type="entry name" value="PERIODIC TRYPTOPHAN PROTEIN 2 HOMOLOG"/>
    <property type="match status" value="1"/>
</dbReference>
<comment type="caution">
    <text evidence="1">The sequence shown here is derived from an EMBL/GenBank/DDBJ whole genome shotgun (WGS) entry which is preliminary data.</text>
</comment>
<dbReference type="Gene3D" id="2.130.10.10">
    <property type="entry name" value="YVTN repeat-like/Quinoprotein amine dehydrogenase"/>
    <property type="match status" value="1"/>
</dbReference>
<gene>
    <name evidence="1" type="ORF">AB6A40_003748</name>
</gene>
<dbReference type="Pfam" id="PF00400">
    <property type="entry name" value="WD40"/>
    <property type="match status" value="2"/>
</dbReference>
<dbReference type="Proteomes" id="UP001608902">
    <property type="component" value="Unassembled WGS sequence"/>
</dbReference>
<dbReference type="InterPro" id="IPR027145">
    <property type="entry name" value="PWP2"/>
</dbReference>
<proteinExistence type="predicted"/>
<organism evidence="1 2">
    <name type="scientific">Gnathostoma spinigerum</name>
    <dbReference type="NCBI Taxonomy" id="75299"/>
    <lineage>
        <taxon>Eukaryota</taxon>
        <taxon>Metazoa</taxon>
        <taxon>Ecdysozoa</taxon>
        <taxon>Nematoda</taxon>
        <taxon>Chromadorea</taxon>
        <taxon>Rhabditida</taxon>
        <taxon>Spirurina</taxon>
        <taxon>Gnathostomatomorpha</taxon>
        <taxon>Gnathostomatoidea</taxon>
        <taxon>Gnathostomatidae</taxon>
        <taxon>Gnathostoma</taxon>
    </lineage>
</organism>
<dbReference type="EMBL" id="JBGFUD010002017">
    <property type="protein sequence ID" value="MFH4977039.1"/>
    <property type="molecule type" value="Genomic_DNA"/>
</dbReference>
<name>A0ABD6EAF6_9BILA</name>
<dbReference type="AlphaFoldDB" id="A0ABD6EAF6"/>
<dbReference type="InterPro" id="IPR015943">
    <property type="entry name" value="WD40/YVTN_repeat-like_dom_sf"/>
</dbReference>
<protein>
    <submittedName>
        <fullName evidence="1">Uncharacterized protein</fullName>
    </submittedName>
</protein>
<dbReference type="PANTHER" id="PTHR19858">
    <property type="entry name" value="WD40 REPEAT PROTEIN"/>
    <property type="match status" value="1"/>
</dbReference>
<reference evidence="1 2" key="1">
    <citation type="submission" date="2024-08" db="EMBL/GenBank/DDBJ databases">
        <title>Gnathostoma spinigerum genome.</title>
        <authorList>
            <person name="Gonzalez-Bertolin B."/>
            <person name="Monzon S."/>
            <person name="Zaballos A."/>
            <person name="Jimenez P."/>
            <person name="Dekumyoy P."/>
            <person name="Varona S."/>
            <person name="Cuesta I."/>
            <person name="Sumanam S."/>
            <person name="Adisakwattana P."/>
            <person name="Gasser R.B."/>
            <person name="Hernandez-Gonzalez A."/>
            <person name="Young N.D."/>
            <person name="Perteguer M.J."/>
        </authorList>
    </citation>
    <scope>NUCLEOTIDE SEQUENCE [LARGE SCALE GENOMIC DNA]</scope>
    <source>
        <strain evidence="1">AL3</strain>
        <tissue evidence="1">Liver</tissue>
    </source>
</reference>
<dbReference type="InterPro" id="IPR001680">
    <property type="entry name" value="WD40_rpt"/>
</dbReference>
<sequence length="301" mass="33625">MNVDFQFSSLIGSTYKNGNVLFSVDGNSVLSPVGNKVSLFDLKSDIASTIDVESSFSIKVIALNPTGSHLFVVNEVGDGLYINLRTQTLLFRQRFNSSVGDVQFSPNGRHLAVCREGEVQIFSIADFRTQAFNPFILQKTFKISSESVRHLDWSYDSKLLAAGADDKQVRVVAAGDQYQNLVVYSIASHKGSIVGNYFLNKSFDLVTVDKRGFANIWSCSINSEDIVEGKYIKDMDEKVKKLEYKKSERCNLREQVKQPAIVDLTATAYHPQTSLLIVAFSNGVFCLFEAPTFNLIHNLRF</sequence>
<evidence type="ECO:0000313" key="1">
    <source>
        <dbReference type="EMBL" id="MFH4977039.1"/>
    </source>
</evidence>
<evidence type="ECO:0000313" key="2">
    <source>
        <dbReference type="Proteomes" id="UP001608902"/>
    </source>
</evidence>